<reference evidence="2 3" key="1">
    <citation type="journal article" date="2018" name="BMC Genomics">
        <title>Genomic comparison of Trypanosoma conorhini and Trypanosoma rangeli to Trypanosoma cruzi strains of high and low virulence.</title>
        <authorList>
            <person name="Bradwell K.R."/>
            <person name="Koparde V.N."/>
            <person name="Matveyev A.V."/>
            <person name="Serrano M.G."/>
            <person name="Alves J.M."/>
            <person name="Parikh H."/>
            <person name="Huang B."/>
            <person name="Lee V."/>
            <person name="Espinosa-Alvarez O."/>
            <person name="Ortiz P.A."/>
            <person name="Costa-Martins A.G."/>
            <person name="Teixeira M.M."/>
            <person name="Buck G.A."/>
        </authorList>
    </citation>
    <scope>NUCLEOTIDE SEQUENCE [LARGE SCALE GENOMIC DNA]</scope>
    <source>
        <strain evidence="2 3">025E</strain>
    </source>
</reference>
<feature type="compositionally biased region" description="Low complexity" evidence="1">
    <location>
        <begin position="168"/>
        <end position="181"/>
    </location>
</feature>
<accession>A0A3R7LDC5</accession>
<feature type="compositionally biased region" description="Low complexity" evidence="1">
    <location>
        <begin position="352"/>
        <end position="365"/>
    </location>
</feature>
<feature type="compositionally biased region" description="Low complexity" evidence="1">
    <location>
        <begin position="116"/>
        <end position="125"/>
    </location>
</feature>
<sequence>MPSGEPQFATVSLLLADAVEGTFRVPITDDTTVRRLAKDAMRRLLARYSAGRQVIQREKISVTEVFVKSGSNRAEIFAQDLVNQVVLIKEEVLYMRLHMRERVETGTGTGDDSRATADTTDSITARRTHTGSRMDANVPYSADARSTSEEPPQEEQKPGDIGKLNKHTSSTPSAAAVPAAVKTHEEENVKGSTQEAGEGTRVKEEGTTSAAGERKGKGTRRGLGWGPEAHKHFADNYVASPNKLMQKRWKKGRVTTRKEPPSATEKEERTEAPEKGPSPEITAVTQACRGLGWGPEAGKYFADNYVASPERITRIKSRERRLEKKKDRRRRRKRRGKYESGRSRKRKRKRQGGSSTQQTLSQTFQ</sequence>
<feature type="compositionally biased region" description="Basic residues" evidence="1">
    <location>
        <begin position="326"/>
        <end position="336"/>
    </location>
</feature>
<comment type="caution">
    <text evidence="2">The sequence shown here is derived from an EMBL/GenBank/DDBJ whole genome shotgun (WGS) entry which is preliminary data.</text>
</comment>
<feature type="compositionally biased region" description="Basic and acidic residues" evidence="1">
    <location>
        <begin position="198"/>
        <end position="216"/>
    </location>
</feature>
<dbReference type="Proteomes" id="UP000284403">
    <property type="component" value="Unassembled WGS sequence"/>
</dbReference>
<feature type="region of interest" description="Disordered" evidence="1">
    <location>
        <begin position="104"/>
        <end position="227"/>
    </location>
</feature>
<dbReference type="AlphaFoldDB" id="A0A3R7LDC5"/>
<dbReference type="RefSeq" id="XP_029229500.1">
    <property type="nucleotide sequence ID" value="XM_029370442.1"/>
</dbReference>
<dbReference type="GeneID" id="40317135"/>
<dbReference type="EMBL" id="MKKU01000159">
    <property type="protein sequence ID" value="RNF21343.1"/>
    <property type="molecule type" value="Genomic_DNA"/>
</dbReference>
<evidence type="ECO:0000313" key="2">
    <source>
        <dbReference type="EMBL" id="RNF21343.1"/>
    </source>
</evidence>
<evidence type="ECO:0000256" key="1">
    <source>
        <dbReference type="SAM" id="MobiDB-lite"/>
    </source>
</evidence>
<feature type="compositionally biased region" description="Basic and acidic residues" evidence="1">
    <location>
        <begin position="256"/>
        <end position="274"/>
    </location>
</feature>
<evidence type="ECO:0000313" key="3">
    <source>
        <dbReference type="Proteomes" id="UP000284403"/>
    </source>
</evidence>
<organism evidence="2 3">
    <name type="scientific">Trypanosoma conorhini</name>
    <dbReference type="NCBI Taxonomy" id="83891"/>
    <lineage>
        <taxon>Eukaryota</taxon>
        <taxon>Discoba</taxon>
        <taxon>Euglenozoa</taxon>
        <taxon>Kinetoplastea</taxon>
        <taxon>Metakinetoplastina</taxon>
        <taxon>Trypanosomatida</taxon>
        <taxon>Trypanosomatidae</taxon>
        <taxon>Trypanosoma</taxon>
    </lineage>
</organism>
<name>A0A3R7LDC5_9TRYP</name>
<feature type="region of interest" description="Disordered" evidence="1">
    <location>
        <begin position="316"/>
        <end position="365"/>
    </location>
</feature>
<feature type="region of interest" description="Disordered" evidence="1">
    <location>
        <begin position="244"/>
        <end position="281"/>
    </location>
</feature>
<dbReference type="OrthoDB" id="267291at2759"/>
<keyword evidence="3" id="KW-1185">Reference proteome</keyword>
<gene>
    <name evidence="2" type="ORF">Tco025E_03524</name>
</gene>
<feature type="compositionally biased region" description="Basic residues" evidence="1">
    <location>
        <begin position="245"/>
        <end position="255"/>
    </location>
</feature>
<protein>
    <submittedName>
        <fullName evidence="2">Uncharacterized protein</fullName>
    </submittedName>
</protein>
<proteinExistence type="predicted"/>